<sequence length="171" mass="19643">MVGIYVCIKNIMGQEPVVVHQIVISRIFMVSLILALFYTLKDKIGSSIMRNLKRQDYIDGISAFIKMSLVTIPVVVVFSYLFHNFYGCSHFLFILPLSDIPYLVKRCKSNAYLSIMLMMALTSLRDLLHIPNFRISIWVILGNLLLLVILYCVKKYLIIICENNNKGDSNE</sequence>
<evidence type="ECO:0000256" key="1">
    <source>
        <dbReference type="SAM" id="Phobius"/>
    </source>
</evidence>
<organism evidence="2 3">
    <name type="scientific">Streptococcus parauberis</name>
    <dbReference type="NCBI Taxonomy" id="1348"/>
    <lineage>
        <taxon>Bacteria</taxon>
        <taxon>Bacillati</taxon>
        <taxon>Bacillota</taxon>
        <taxon>Bacilli</taxon>
        <taxon>Lactobacillales</taxon>
        <taxon>Streptococcaceae</taxon>
        <taxon>Streptococcus</taxon>
    </lineage>
</organism>
<reference evidence="2" key="1">
    <citation type="submission" date="2023-03" db="EMBL/GenBank/DDBJ databases">
        <authorList>
            <person name="Shen W."/>
            <person name="Cai J."/>
        </authorList>
    </citation>
    <scope>NUCLEOTIDE SEQUENCE</scope>
    <source>
        <strain evidence="2">P82-2</strain>
    </source>
</reference>
<feature type="transmembrane region" description="Helical" evidence="1">
    <location>
        <begin position="61"/>
        <end position="78"/>
    </location>
</feature>
<accession>A0AAE4HZ99</accession>
<dbReference type="RefSeq" id="WP_311982205.1">
    <property type="nucleotide sequence ID" value="NZ_JARQAG010000012.1"/>
</dbReference>
<name>A0AAE4HZ99_9STRE</name>
<gene>
    <name evidence="2" type="ORF">P7G31_08115</name>
</gene>
<evidence type="ECO:0000313" key="3">
    <source>
        <dbReference type="Proteomes" id="UP001180515"/>
    </source>
</evidence>
<comment type="caution">
    <text evidence="2">The sequence shown here is derived from an EMBL/GenBank/DDBJ whole genome shotgun (WGS) entry which is preliminary data.</text>
</comment>
<keyword evidence="1" id="KW-0812">Transmembrane</keyword>
<protein>
    <submittedName>
        <fullName evidence="2">Uncharacterized protein</fullName>
    </submittedName>
</protein>
<dbReference type="Proteomes" id="UP001180515">
    <property type="component" value="Unassembled WGS sequence"/>
</dbReference>
<evidence type="ECO:0000313" key="2">
    <source>
        <dbReference type="EMBL" id="MDT2732205.1"/>
    </source>
</evidence>
<proteinExistence type="predicted"/>
<dbReference type="EMBL" id="JARQAG010000012">
    <property type="protein sequence ID" value="MDT2732205.1"/>
    <property type="molecule type" value="Genomic_DNA"/>
</dbReference>
<keyword evidence="1" id="KW-1133">Transmembrane helix</keyword>
<feature type="transmembrane region" description="Helical" evidence="1">
    <location>
        <begin position="135"/>
        <end position="153"/>
    </location>
</feature>
<dbReference type="AlphaFoldDB" id="A0AAE4HZ99"/>
<feature type="transmembrane region" description="Helical" evidence="1">
    <location>
        <begin position="18"/>
        <end position="40"/>
    </location>
</feature>
<keyword evidence="1" id="KW-0472">Membrane</keyword>